<dbReference type="AlphaFoldDB" id="A0A3G6ISF9"/>
<dbReference type="RefSeq" id="WP_164470347.1">
    <property type="nucleotide sequence ID" value="NZ_CP033898.1"/>
</dbReference>
<evidence type="ECO:0000256" key="4">
    <source>
        <dbReference type="SAM" id="Phobius"/>
    </source>
</evidence>
<proteinExistence type="inferred from homology"/>
<keyword evidence="7" id="KW-1185">Reference proteome</keyword>
<evidence type="ECO:0000256" key="1">
    <source>
        <dbReference type="ARBA" id="ARBA00022729"/>
    </source>
</evidence>
<feature type="transmembrane region" description="Helical" evidence="4">
    <location>
        <begin position="12"/>
        <end position="35"/>
    </location>
</feature>
<sequence precursor="true">MKSGQQFSRQQLLSTVITSAVVSFVVAALLITLAVQALQREDRTSLQADSSVATQSEATTQSAQQTAEAETSTKPEPSSSTEAPESEQALAAATPTTAATPTAAATPTPEATPTTQADPGAGESEDAPTAAQTARGWQPTTPLPANFRVTNPNPSLDELNAIIHFLVATPASDEAKAANLEGGRAAVMIPQTVYRLGLFRAPLGWKEVTGPLELGQDRAVATLISESAGRPGVHTRIQFVYRDGNWRLANASICEGVRTVGLPLECPA</sequence>
<keyword evidence="4" id="KW-0472">Membrane</keyword>
<evidence type="ECO:0000256" key="3">
    <source>
        <dbReference type="SAM" id="MobiDB-lite"/>
    </source>
</evidence>
<dbReference type="Pfam" id="PF26580">
    <property type="entry name" value="Mtb12_C"/>
    <property type="match status" value="1"/>
</dbReference>
<name>A0A3G6ISF9_9CORY</name>
<evidence type="ECO:0000313" key="6">
    <source>
        <dbReference type="EMBL" id="AZA08542.1"/>
    </source>
</evidence>
<keyword evidence="4" id="KW-1133">Transmembrane helix</keyword>
<dbReference type="Proteomes" id="UP000271426">
    <property type="component" value="Chromosome"/>
</dbReference>
<feature type="domain" description="Low molecular weight antigen MTB12-like C-terminal" evidence="5">
    <location>
        <begin position="152"/>
        <end position="263"/>
    </location>
</feature>
<feature type="compositionally biased region" description="Low complexity" evidence="3">
    <location>
        <begin position="53"/>
        <end position="115"/>
    </location>
</feature>
<keyword evidence="1" id="KW-0732">Signal</keyword>
<evidence type="ECO:0000256" key="2">
    <source>
        <dbReference type="ARBA" id="ARBA00093774"/>
    </source>
</evidence>
<comment type="similarity">
    <text evidence="2">Belongs to the MTB12 family.</text>
</comment>
<feature type="region of interest" description="Disordered" evidence="3">
    <location>
        <begin position="48"/>
        <end position="151"/>
    </location>
</feature>
<evidence type="ECO:0000313" key="7">
    <source>
        <dbReference type="Proteomes" id="UP000271426"/>
    </source>
</evidence>
<organism evidence="6 7">
    <name type="scientific">Corynebacterium pseudopelargi</name>
    <dbReference type="NCBI Taxonomy" id="2080757"/>
    <lineage>
        <taxon>Bacteria</taxon>
        <taxon>Bacillati</taxon>
        <taxon>Actinomycetota</taxon>
        <taxon>Actinomycetes</taxon>
        <taxon>Mycobacteriales</taxon>
        <taxon>Corynebacteriaceae</taxon>
        <taxon>Corynebacterium</taxon>
    </lineage>
</organism>
<reference evidence="6 7" key="1">
    <citation type="submission" date="2018-11" db="EMBL/GenBank/DDBJ databases">
        <authorList>
            <person name="Kleinhagauer T."/>
            <person name="Glaeser S.P."/>
            <person name="Spergser J."/>
            <person name="Ruckert C."/>
            <person name="Kaempfer P."/>
            <person name="Busse H.-J."/>
        </authorList>
    </citation>
    <scope>NUCLEOTIDE SEQUENCE [LARGE SCALE GENOMIC DNA]</scope>
    <source>
        <strain evidence="6 7">812CH</strain>
    </source>
</reference>
<dbReference type="InterPro" id="IPR058644">
    <property type="entry name" value="Mtb12-like_C"/>
</dbReference>
<protein>
    <recommendedName>
        <fullName evidence="5">Low molecular weight antigen MTB12-like C-terminal domain-containing protein</fullName>
    </recommendedName>
</protein>
<dbReference type="KEGG" id="cpso:CPPEL_01980"/>
<gene>
    <name evidence="6" type="ORF">CPPEL_01980</name>
</gene>
<keyword evidence="4" id="KW-0812">Transmembrane</keyword>
<evidence type="ECO:0000259" key="5">
    <source>
        <dbReference type="Pfam" id="PF26580"/>
    </source>
</evidence>
<accession>A0A3G6ISF9</accession>
<dbReference type="EMBL" id="CP033898">
    <property type="protein sequence ID" value="AZA08542.1"/>
    <property type="molecule type" value="Genomic_DNA"/>
</dbReference>